<evidence type="ECO:0000313" key="3">
    <source>
        <dbReference type="Proteomes" id="UP000030765"/>
    </source>
</evidence>
<keyword evidence="3" id="KW-1185">Reference proteome</keyword>
<reference evidence="2" key="2">
    <citation type="submission" date="2020-05" db="UniProtKB">
        <authorList>
            <consortium name="EnsemblMetazoa"/>
        </authorList>
    </citation>
    <scope>IDENTIFICATION</scope>
</reference>
<reference evidence="1 3" key="1">
    <citation type="journal article" date="2014" name="BMC Genomics">
        <title>Genome sequence of Anopheles sinensis provides insight into genetics basis of mosquito competence for malaria parasites.</title>
        <authorList>
            <person name="Zhou D."/>
            <person name="Zhang D."/>
            <person name="Ding G."/>
            <person name="Shi L."/>
            <person name="Hou Q."/>
            <person name="Ye Y."/>
            <person name="Xu Y."/>
            <person name="Zhou H."/>
            <person name="Xiong C."/>
            <person name="Li S."/>
            <person name="Yu J."/>
            <person name="Hong S."/>
            <person name="Yu X."/>
            <person name="Zou P."/>
            <person name="Chen C."/>
            <person name="Chang X."/>
            <person name="Wang W."/>
            <person name="Lv Y."/>
            <person name="Sun Y."/>
            <person name="Ma L."/>
            <person name="Shen B."/>
            <person name="Zhu C."/>
        </authorList>
    </citation>
    <scope>NUCLEOTIDE SEQUENCE [LARGE SCALE GENOMIC DNA]</scope>
</reference>
<organism evidence="1">
    <name type="scientific">Anopheles sinensis</name>
    <name type="common">Mosquito</name>
    <dbReference type="NCBI Taxonomy" id="74873"/>
    <lineage>
        <taxon>Eukaryota</taxon>
        <taxon>Metazoa</taxon>
        <taxon>Ecdysozoa</taxon>
        <taxon>Arthropoda</taxon>
        <taxon>Hexapoda</taxon>
        <taxon>Insecta</taxon>
        <taxon>Pterygota</taxon>
        <taxon>Neoptera</taxon>
        <taxon>Endopterygota</taxon>
        <taxon>Diptera</taxon>
        <taxon>Nematocera</taxon>
        <taxon>Culicoidea</taxon>
        <taxon>Culicidae</taxon>
        <taxon>Anophelinae</taxon>
        <taxon>Anopheles</taxon>
    </lineage>
</organism>
<name>A0A084WTP6_ANOSI</name>
<dbReference type="EnsemblMetazoa" id="ASIC021826-RA">
    <property type="protein sequence ID" value="ASIC021826-PA"/>
    <property type="gene ID" value="ASIC021826"/>
</dbReference>
<dbReference type="AlphaFoldDB" id="A0A084WTP6"/>
<accession>A0A084WTP6</accession>
<dbReference type="VEuPathDB" id="VectorBase:ASIC021826"/>
<evidence type="ECO:0000313" key="2">
    <source>
        <dbReference type="EnsemblMetazoa" id="ASIC021826-PA"/>
    </source>
</evidence>
<protein>
    <submittedName>
        <fullName evidence="1 2">Uncharacterized protein</fullName>
    </submittedName>
</protein>
<dbReference type="EMBL" id="KE525420">
    <property type="protein sequence ID" value="KFB53590.1"/>
    <property type="molecule type" value="Genomic_DNA"/>
</dbReference>
<sequence>MKHILFDRLGLWPCLRNEERVHGGRSECVCHFESVVFPVHPLLVEKQTHHSTARCPTVGQLWTVFRRAGVVPTEEDFEETISKLNGARKNAREPFVAYGVRLSPYVHRL</sequence>
<dbReference type="Proteomes" id="UP000030765">
    <property type="component" value="Unassembled WGS sequence"/>
</dbReference>
<gene>
    <name evidence="1" type="ORF">ZHAS_00021826</name>
</gene>
<evidence type="ECO:0000313" key="1">
    <source>
        <dbReference type="EMBL" id="KFB53590.1"/>
    </source>
</evidence>
<dbReference type="EMBL" id="ATLV01026905">
    <property type="status" value="NOT_ANNOTATED_CDS"/>
    <property type="molecule type" value="Genomic_DNA"/>
</dbReference>
<proteinExistence type="predicted"/>